<sequence>MSSRTIDCTYFFNTTWQFLLKRVPEFCQNPSVQFLPGAPDLFNQVHSSKQRRQTADVTRGFLAARKDAANSLLGFKHSRVLGKVQEFQVNSLKDQGQSDTNIHNFNAKSQMSG</sequence>
<dbReference type="EMBL" id="CAJVCH010245559">
    <property type="protein sequence ID" value="CAG7733245.1"/>
    <property type="molecule type" value="Genomic_DNA"/>
</dbReference>
<keyword evidence="3" id="KW-1185">Reference proteome</keyword>
<evidence type="ECO:0000256" key="1">
    <source>
        <dbReference type="SAM" id="MobiDB-lite"/>
    </source>
</evidence>
<name>A0A8J2K5D1_9HEXA</name>
<dbReference type="AlphaFoldDB" id="A0A8J2K5D1"/>
<gene>
    <name evidence="2" type="ORF">AFUS01_LOCUS21699</name>
</gene>
<evidence type="ECO:0000313" key="3">
    <source>
        <dbReference type="Proteomes" id="UP000708208"/>
    </source>
</evidence>
<accession>A0A8J2K5D1</accession>
<evidence type="ECO:0000313" key="2">
    <source>
        <dbReference type="EMBL" id="CAG7733245.1"/>
    </source>
</evidence>
<feature type="region of interest" description="Disordered" evidence="1">
    <location>
        <begin position="92"/>
        <end position="113"/>
    </location>
</feature>
<protein>
    <submittedName>
        <fullName evidence="2">Uncharacterized protein</fullName>
    </submittedName>
</protein>
<organism evidence="2 3">
    <name type="scientific">Allacma fusca</name>
    <dbReference type="NCBI Taxonomy" id="39272"/>
    <lineage>
        <taxon>Eukaryota</taxon>
        <taxon>Metazoa</taxon>
        <taxon>Ecdysozoa</taxon>
        <taxon>Arthropoda</taxon>
        <taxon>Hexapoda</taxon>
        <taxon>Collembola</taxon>
        <taxon>Symphypleona</taxon>
        <taxon>Sminthuridae</taxon>
        <taxon>Allacma</taxon>
    </lineage>
</organism>
<dbReference type="Proteomes" id="UP000708208">
    <property type="component" value="Unassembled WGS sequence"/>
</dbReference>
<reference evidence="2" key="1">
    <citation type="submission" date="2021-06" db="EMBL/GenBank/DDBJ databases">
        <authorList>
            <person name="Hodson N. C."/>
            <person name="Mongue J. A."/>
            <person name="Jaron S. K."/>
        </authorList>
    </citation>
    <scope>NUCLEOTIDE SEQUENCE</scope>
</reference>
<proteinExistence type="predicted"/>
<comment type="caution">
    <text evidence="2">The sequence shown here is derived from an EMBL/GenBank/DDBJ whole genome shotgun (WGS) entry which is preliminary data.</text>
</comment>